<feature type="compositionally biased region" description="Basic and acidic residues" evidence="1">
    <location>
        <begin position="7"/>
        <end position="20"/>
    </location>
</feature>
<dbReference type="Proteomes" id="UP000324996">
    <property type="component" value="Unassembled WGS sequence"/>
</dbReference>
<accession>A0A5A7N5F6</accession>
<comment type="caution">
    <text evidence="2">The sequence shown here is derived from an EMBL/GenBank/DDBJ whole genome shotgun (WGS) entry which is preliminary data.</text>
</comment>
<reference evidence="2 3" key="1">
    <citation type="submission" date="2019-09" db="EMBL/GenBank/DDBJ databases">
        <title>NBRP : Genome information of microbial organism related human and environment.</title>
        <authorList>
            <person name="Hattori M."/>
            <person name="Oshima K."/>
            <person name="Inaba H."/>
            <person name="Suda W."/>
            <person name="Sakamoto M."/>
            <person name="Iino T."/>
            <person name="Kitahara M."/>
            <person name="Oshida Y."/>
            <person name="Iida T."/>
            <person name="Kudo T."/>
            <person name="Itoh T."/>
            <person name="Ohkuma M."/>
        </authorList>
    </citation>
    <scope>NUCLEOTIDE SEQUENCE [LARGE SCALE GENOMIC DNA]</scope>
    <source>
        <strain evidence="2 3">Q-1</strain>
    </source>
</reference>
<sequence length="83" mass="9318">MSSYPPSDEKAPRPPSGDRADDGDEALVLDVEGFEGPLDVLLLLARSQKLDLAKISILDLVEQYLPLWPGRGVCGWNWRRIIW</sequence>
<gene>
    <name evidence="2" type="ORF">JCM17846_08990</name>
</gene>
<protein>
    <recommendedName>
        <fullName evidence="4">Segregation/condensation protein A</fullName>
    </recommendedName>
</protein>
<keyword evidence="3" id="KW-1185">Reference proteome</keyword>
<evidence type="ECO:0000313" key="3">
    <source>
        <dbReference type="Proteomes" id="UP000324996"/>
    </source>
</evidence>
<dbReference type="Gene3D" id="6.10.250.2410">
    <property type="match status" value="1"/>
</dbReference>
<evidence type="ECO:0008006" key="4">
    <source>
        <dbReference type="Google" id="ProtNLM"/>
    </source>
</evidence>
<feature type="region of interest" description="Disordered" evidence="1">
    <location>
        <begin position="1"/>
        <end position="23"/>
    </location>
</feature>
<evidence type="ECO:0000256" key="1">
    <source>
        <dbReference type="SAM" id="MobiDB-lite"/>
    </source>
</evidence>
<dbReference type="AlphaFoldDB" id="A0A5A7N5F6"/>
<proteinExistence type="predicted"/>
<evidence type="ECO:0000313" key="2">
    <source>
        <dbReference type="EMBL" id="GER03217.1"/>
    </source>
</evidence>
<dbReference type="EMBL" id="BKCN01000003">
    <property type="protein sequence ID" value="GER03217.1"/>
    <property type="molecule type" value="Genomic_DNA"/>
</dbReference>
<organism evidence="2 3">
    <name type="scientific">Iodidimonas nitroreducens</name>
    <dbReference type="NCBI Taxonomy" id="1236968"/>
    <lineage>
        <taxon>Bacteria</taxon>
        <taxon>Pseudomonadati</taxon>
        <taxon>Pseudomonadota</taxon>
        <taxon>Alphaproteobacteria</taxon>
        <taxon>Iodidimonadales</taxon>
        <taxon>Iodidimonadaceae</taxon>
        <taxon>Iodidimonas</taxon>
    </lineage>
</organism>
<name>A0A5A7N5F6_9PROT</name>